<protein>
    <submittedName>
        <fullName evidence="1">Uncharacterized protein</fullName>
    </submittedName>
</protein>
<evidence type="ECO:0000313" key="1">
    <source>
        <dbReference type="EMBL" id="KAJ9661650.1"/>
    </source>
</evidence>
<organism evidence="1 2">
    <name type="scientific">Neophaeococcomyces mojaviensis</name>
    <dbReference type="NCBI Taxonomy" id="3383035"/>
    <lineage>
        <taxon>Eukaryota</taxon>
        <taxon>Fungi</taxon>
        <taxon>Dikarya</taxon>
        <taxon>Ascomycota</taxon>
        <taxon>Pezizomycotina</taxon>
        <taxon>Eurotiomycetes</taxon>
        <taxon>Chaetothyriomycetidae</taxon>
        <taxon>Chaetothyriales</taxon>
        <taxon>Chaetothyriales incertae sedis</taxon>
        <taxon>Neophaeococcomyces</taxon>
    </lineage>
</organism>
<evidence type="ECO:0000313" key="2">
    <source>
        <dbReference type="Proteomes" id="UP001172386"/>
    </source>
</evidence>
<comment type="caution">
    <text evidence="1">The sequence shown here is derived from an EMBL/GenBank/DDBJ whole genome shotgun (WGS) entry which is preliminary data.</text>
</comment>
<proteinExistence type="predicted"/>
<dbReference type="EMBL" id="JAPDRQ010000021">
    <property type="protein sequence ID" value="KAJ9661650.1"/>
    <property type="molecule type" value="Genomic_DNA"/>
</dbReference>
<dbReference type="Proteomes" id="UP001172386">
    <property type="component" value="Unassembled WGS sequence"/>
</dbReference>
<name>A0ACC3AFU8_9EURO</name>
<accession>A0ACC3AFU8</accession>
<gene>
    <name evidence="1" type="ORF">H2198_001826</name>
</gene>
<keyword evidence="2" id="KW-1185">Reference proteome</keyword>
<sequence>MPAFTPVNLQRRMQQSDRKQCYWFGPDEPSNHAPIATPLLGKVDGSQLFKPKDQTVVNANSTDLVKLLRPLNDRLSEIEKIYQSKTWPSTKPQELKAQGVAYRQPCTDELYKRLAVAPKHTRSTTLERRDSGIGLDADDNQKLPSEILSPASKIILTSDIVPILEDGYLIQDVAQKPKMPASYMTPPAEFPDQYSRSPALSGNRKRCRSTCQGPSRASETHHGQKQPRLHGRFVKSCAAPAKTSAPSHSYYTRARARANIIFQNSCISKNEAQIPPKCRTVVDPTSCIPYKEKRSKFSENITNRASDDNQKSIPADHDSGQGIVQDSLNNGTFWSSTQFDPMSQNHYDVPEATYDILPAPSTSEIASDAASDSCADPGLSPHSIDQDNTTADHEITFSWSSNSSVSALLPATPPCSSGLQLLDELVQADDSTAAMLCESDAVVATADQLSAIRQPCHDIRATQPQSKTVKTNKEAIAQNHEDRTPYSTRQTQSESQAQPQPKPEPLSSTKPIQAKPHPKPCPINNPDPIHNPTPASEIPTTVDSRDPIEPTFVSAAIARAAQRFAAPRSQARAQKRSATTIWHAIGTKGEVEWRGQTRVIGAIMRARFSGCD</sequence>
<reference evidence="1" key="1">
    <citation type="submission" date="2022-10" db="EMBL/GenBank/DDBJ databases">
        <title>Culturing micro-colonial fungi from biological soil crusts in the Mojave desert and describing Neophaeococcomyces mojavensis, and introducing the new genera and species Taxawa tesnikishii.</title>
        <authorList>
            <person name="Kurbessoian T."/>
            <person name="Stajich J.E."/>
        </authorList>
    </citation>
    <scope>NUCLEOTIDE SEQUENCE</scope>
    <source>
        <strain evidence="1">JES_112</strain>
    </source>
</reference>